<evidence type="ECO:0000256" key="4">
    <source>
        <dbReference type="ARBA" id="ARBA00023125"/>
    </source>
</evidence>
<keyword evidence="9" id="KW-1185">Reference proteome</keyword>
<dbReference type="GeneID" id="70226409"/>
<sequence length="395" mass="44352">MLELQLSSQSRVEYVDVINRTDTTARSPVNATDWNMYFDMPQAGWNEPLESASETLQQTLIQSGEATNETLDSAGLSHLMRLDLRYYLSWTNFGDVPLAQKCLRWAMRALAASMSSQFRSRNEELYHRAKHFALSAFVAFTLLRFKVSSFRHSLLGSETSQSAPSGFASVEERRRTFWVAFCLDRFLGGYEESPMTIYDETISVRLPCPEWNFQTSSEVNMGFARDVLSGTSPAPSSLFAKLVIGMAIFGQCESLAFWARHEWLAAAIAKQVALVSPDPASVGDEPIQHMTSMHVANDYAKTAYKAAISLADLSKSMTGSTFFKAYLYLAAQPELGQSQQTAKEKLIAWLESLKEIHGQARQFIDSLKLWDTVDDMRVGRKPPSLIAQVFVHAWM</sequence>
<dbReference type="OrthoDB" id="3037908at2759"/>
<reference evidence="8" key="1">
    <citation type="journal article" date="2021" name="Nat. Commun.">
        <title>Genetic determinants of endophytism in the Arabidopsis root mycobiome.</title>
        <authorList>
            <person name="Mesny F."/>
            <person name="Miyauchi S."/>
            <person name="Thiergart T."/>
            <person name="Pickel B."/>
            <person name="Atanasova L."/>
            <person name="Karlsson M."/>
            <person name="Huettel B."/>
            <person name="Barry K.W."/>
            <person name="Haridas S."/>
            <person name="Chen C."/>
            <person name="Bauer D."/>
            <person name="Andreopoulos W."/>
            <person name="Pangilinan J."/>
            <person name="LaButti K."/>
            <person name="Riley R."/>
            <person name="Lipzen A."/>
            <person name="Clum A."/>
            <person name="Drula E."/>
            <person name="Henrissat B."/>
            <person name="Kohler A."/>
            <person name="Grigoriev I.V."/>
            <person name="Martin F.M."/>
            <person name="Hacquard S."/>
        </authorList>
    </citation>
    <scope>NUCLEOTIDE SEQUENCE</scope>
    <source>
        <strain evidence="8">MPI-CAGE-AT-0023</strain>
    </source>
</reference>
<evidence type="ECO:0000259" key="7">
    <source>
        <dbReference type="Pfam" id="PF04082"/>
    </source>
</evidence>
<dbReference type="Proteomes" id="UP000720189">
    <property type="component" value="Unassembled WGS sequence"/>
</dbReference>
<dbReference type="CDD" id="cd12148">
    <property type="entry name" value="fungal_TF_MHR"/>
    <property type="match status" value="1"/>
</dbReference>
<evidence type="ECO:0000256" key="5">
    <source>
        <dbReference type="ARBA" id="ARBA00023163"/>
    </source>
</evidence>
<dbReference type="GO" id="GO:0000981">
    <property type="term" value="F:DNA-binding transcription factor activity, RNA polymerase II-specific"/>
    <property type="evidence" value="ECO:0007669"/>
    <property type="project" value="InterPro"/>
</dbReference>
<evidence type="ECO:0000256" key="6">
    <source>
        <dbReference type="ARBA" id="ARBA00023242"/>
    </source>
</evidence>
<keyword evidence="5" id="KW-0804">Transcription</keyword>
<keyword evidence="2" id="KW-0479">Metal-binding</keyword>
<dbReference type="GO" id="GO:0003677">
    <property type="term" value="F:DNA binding"/>
    <property type="evidence" value="ECO:0007669"/>
    <property type="project" value="UniProtKB-KW"/>
</dbReference>
<dbReference type="PANTHER" id="PTHR47338:SF3">
    <property type="entry name" value="C6 FINGER DOMAIN TRANSCRIPTION FACTOR DBAA-RELATED"/>
    <property type="match status" value="1"/>
</dbReference>
<dbReference type="GO" id="GO:0008270">
    <property type="term" value="F:zinc ion binding"/>
    <property type="evidence" value="ECO:0007669"/>
    <property type="project" value="InterPro"/>
</dbReference>
<comment type="subcellular location">
    <subcellularLocation>
        <location evidence="1">Nucleus</location>
    </subcellularLocation>
</comment>
<keyword evidence="4" id="KW-0238">DNA-binding</keyword>
<dbReference type="InterPro" id="IPR050815">
    <property type="entry name" value="TF_fung"/>
</dbReference>
<evidence type="ECO:0000313" key="9">
    <source>
        <dbReference type="Proteomes" id="UP000720189"/>
    </source>
</evidence>
<evidence type="ECO:0000256" key="1">
    <source>
        <dbReference type="ARBA" id="ARBA00004123"/>
    </source>
</evidence>
<dbReference type="GO" id="GO:0006351">
    <property type="term" value="P:DNA-templated transcription"/>
    <property type="evidence" value="ECO:0007669"/>
    <property type="project" value="InterPro"/>
</dbReference>
<keyword evidence="6" id="KW-0539">Nucleus</keyword>
<protein>
    <recommendedName>
        <fullName evidence="7">Xylanolytic transcriptional activator regulatory domain-containing protein</fullName>
    </recommendedName>
</protein>
<dbReference type="EMBL" id="JAGMUX010000031">
    <property type="protein sequence ID" value="KAH7210859.1"/>
    <property type="molecule type" value="Genomic_DNA"/>
</dbReference>
<keyword evidence="3" id="KW-0805">Transcription regulation</keyword>
<dbReference type="InterPro" id="IPR007219">
    <property type="entry name" value="XnlR_reg_dom"/>
</dbReference>
<evidence type="ECO:0000313" key="8">
    <source>
        <dbReference type="EMBL" id="KAH7210859.1"/>
    </source>
</evidence>
<accession>A0A9P9FWY2</accession>
<dbReference type="AlphaFoldDB" id="A0A9P9FWY2"/>
<name>A0A9P9FWY2_FUSRE</name>
<organism evidence="8 9">
    <name type="scientific">Fusarium redolens</name>
    <dbReference type="NCBI Taxonomy" id="48865"/>
    <lineage>
        <taxon>Eukaryota</taxon>
        <taxon>Fungi</taxon>
        <taxon>Dikarya</taxon>
        <taxon>Ascomycota</taxon>
        <taxon>Pezizomycotina</taxon>
        <taxon>Sordariomycetes</taxon>
        <taxon>Hypocreomycetidae</taxon>
        <taxon>Hypocreales</taxon>
        <taxon>Nectriaceae</taxon>
        <taxon>Fusarium</taxon>
        <taxon>Fusarium redolens species complex</taxon>
    </lineage>
</organism>
<gene>
    <name evidence="8" type="ORF">BKA55DRAFT_599924</name>
</gene>
<dbReference type="PANTHER" id="PTHR47338">
    <property type="entry name" value="ZN(II)2CYS6 TRANSCRIPTION FACTOR (EUROFUNG)-RELATED"/>
    <property type="match status" value="1"/>
</dbReference>
<dbReference type="Pfam" id="PF04082">
    <property type="entry name" value="Fungal_trans"/>
    <property type="match status" value="1"/>
</dbReference>
<dbReference type="RefSeq" id="XP_046041630.1">
    <property type="nucleotide sequence ID" value="XM_046196455.1"/>
</dbReference>
<proteinExistence type="predicted"/>
<feature type="domain" description="Xylanolytic transcriptional activator regulatory" evidence="7">
    <location>
        <begin position="147"/>
        <end position="224"/>
    </location>
</feature>
<evidence type="ECO:0000256" key="2">
    <source>
        <dbReference type="ARBA" id="ARBA00022723"/>
    </source>
</evidence>
<dbReference type="GO" id="GO:0005634">
    <property type="term" value="C:nucleus"/>
    <property type="evidence" value="ECO:0007669"/>
    <property type="project" value="UniProtKB-SubCell"/>
</dbReference>
<comment type="caution">
    <text evidence="8">The sequence shown here is derived from an EMBL/GenBank/DDBJ whole genome shotgun (WGS) entry which is preliminary data.</text>
</comment>
<evidence type="ECO:0000256" key="3">
    <source>
        <dbReference type="ARBA" id="ARBA00023015"/>
    </source>
</evidence>